<dbReference type="Proteomes" id="UP001234989">
    <property type="component" value="Chromosome 7"/>
</dbReference>
<dbReference type="AlphaFoldDB" id="A0AAF0ZDT8"/>
<accession>A0AAF0ZDT8</accession>
<organism evidence="2 3">
    <name type="scientific">Solanum verrucosum</name>
    <dbReference type="NCBI Taxonomy" id="315347"/>
    <lineage>
        <taxon>Eukaryota</taxon>
        <taxon>Viridiplantae</taxon>
        <taxon>Streptophyta</taxon>
        <taxon>Embryophyta</taxon>
        <taxon>Tracheophyta</taxon>
        <taxon>Spermatophyta</taxon>
        <taxon>Magnoliopsida</taxon>
        <taxon>eudicotyledons</taxon>
        <taxon>Gunneridae</taxon>
        <taxon>Pentapetalae</taxon>
        <taxon>asterids</taxon>
        <taxon>lamiids</taxon>
        <taxon>Solanales</taxon>
        <taxon>Solanaceae</taxon>
        <taxon>Solanoideae</taxon>
        <taxon>Solaneae</taxon>
        <taxon>Solanum</taxon>
    </lineage>
</organism>
<evidence type="ECO:0000313" key="2">
    <source>
        <dbReference type="EMBL" id="WMV37337.1"/>
    </source>
</evidence>
<evidence type="ECO:0000256" key="1">
    <source>
        <dbReference type="SAM" id="Coils"/>
    </source>
</evidence>
<dbReference type="EMBL" id="CP133618">
    <property type="protein sequence ID" value="WMV37337.1"/>
    <property type="molecule type" value="Genomic_DNA"/>
</dbReference>
<name>A0AAF0ZDT8_SOLVR</name>
<feature type="coiled-coil region" evidence="1">
    <location>
        <begin position="5"/>
        <end position="32"/>
    </location>
</feature>
<reference evidence="2" key="1">
    <citation type="submission" date="2023-08" db="EMBL/GenBank/DDBJ databases">
        <title>A de novo genome assembly of Solanum verrucosum Schlechtendal, a Mexican diploid species geographically isolated from the other diploid A-genome species in potato relatives.</title>
        <authorList>
            <person name="Hosaka K."/>
        </authorList>
    </citation>
    <scope>NUCLEOTIDE SEQUENCE</scope>
    <source>
        <tissue evidence="2">Young leaves</tissue>
    </source>
</reference>
<evidence type="ECO:0000313" key="3">
    <source>
        <dbReference type="Proteomes" id="UP001234989"/>
    </source>
</evidence>
<proteinExistence type="predicted"/>
<keyword evidence="3" id="KW-1185">Reference proteome</keyword>
<keyword evidence="1" id="KW-0175">Coiled coil</keyword>
<gene>
    <name evidence="2" type="ORF">MTR67_030722</name>
</gene>
<sequence length="83" mass="9731">MHRYARDKQEMLVEAQHSLRKATKRMKKYADQHQRALEFQVGDEAKARHGKVVIVTSSWLNKLKAKCWTRAAIKEISPRWKAG</sequence>
<protein>
    <submittedName>
        <fullName evidence="2">Uncharacterized protein</fullName>
    </submittedName>
</protein>